<accession>D2R5A0</accession>
<dbReference type="OrthoDB" id="9781415at2"/>
<sequence>MKIRHWYVVHGKLDVIPSPTALLNCVRPRVSGLTYDGQLLQRGGWQDGGLRFLHESAPAILVGRLVSGDEFYNWDRAGWDAELRSWNGPNGESVIEHLRQTCQSITITPIMGSLGQARLARICEQICGQLAQLTEGLIHVYQAGFFDAKGESLHPYCPKHRLRTA</sequence>
<dbReference type="AlphaFoldDB" id="D2R5A0"/>
<organism evidence="1 2">
    <name type="scientific">Pirellula staleyi (strain ATCC 27377 / DSM 6068 / ICPB 4128)</name>
    <name type="common">Pirella staleyi</name>
    <dbReference type="NCBI Taxonomy" id="530564"/>
    <lineage>
        <taxon>Bacteria</taxon>
        <taxon>Pseudomonadati</taxon>
        <taxon>Planctomycetota</taxon>
        <taxon>Planctomycetia</taxon>
        <taxon>Pirellulales</taxon>
        <taxon>Pirellulaceae</taxon>
        <taxon>Pirellula</taxon>
    </lineage>
</organism>
<proteinExistence type="predicted"/>
<gene>
    <name evidence="1" type="ordered locus">Psta_0673</name>
</gene>
<evidence type="ECO:0000313" key="1">
    <source>
        <dbReference type="EMBL" id="ADB15359.1"/>
    </source>
</evidence>
<dbReference type="KEGG" id="psl:Psta_0673"/>
<dbReference type="Proteomes" id="UP000001887">
    <property type="component" value="Chromosome"/>
</dbReference>
<dbReference type="EMBL" id="CP001848">
    <property type="protein sequence ID" value="ADB15359.1"/>
    <property type="molecule type" value="Genomic_DNA"/>
</dbReference>
<dbReference type="STRING" id="530564.Psta_0673"/>
<protein>
    <submittedName>
        <fullName evidence="1">Uncharacterized protein</fullName>
    </submittedName>
</protein>
<evidence type="ECO:0000313" key="2">
    <source>
        <dbReference type="Proteomes" id="UP000001887"/>
    </source>
</evidence>
<reference evidence="1 2" key="1">
    <citation type="journal article" date="2009" name="Stand. Genomic Sci.">
        <title>Complete genome sequence of Pirellula staleyi type strain (ATCC 27377).</title>
        <authorList>
            <person name="Clum A."/>
            <person name="Tindall B.J."/>
            <person name="Sikorski J."/>
            <person name="Ivanova N."/>
            <person name="Mavrommatis K."/>
            <person name="Lucas S."/>
            <person name="Glavina del Rio T."/>
            <person name="Nolan M."/>
            <person name="Chen F."/>
            <person name="Tice H."/>
            <person name="Pitluck S."/>
            <person name="Cheng J.F."/>
            <person name="Chertkov O."/>
            <person name="Brettin T."/>
            <person name="Han C."/>
            <person name="Detter J.C."/>
            <person name="Kuske C."/>
            <person name="Bruce D."/>
            <person name="Goodwin L."/>
            <person name="Ovchinikova G."/>
            <person name="Pati A."/>
            <person name="Mikhailova N."/>
            <person name="Chen A."/>
            <person name="Palaniappan K."/>
            <person name="Land M."/>
            <person name="Hauser L."/>
            <person name="Chang Y.J."/>
            <person name="Jeffries C.D."/>
            <person name="Chain P."/>
            <person name="Rohde M."/>
            <person name="Goker M."/>
            <person name="Bristow J."/>
            <person name="Eisen J.A."/>
            <person name="Markowitz V."/>
            <person name="Hugenholtz P."/>
            <person name="Kyrpides N.C."/>
            <person name="Klenk H.P."/>
            <person name="Lapidus A."/>
        </authorList>
    </citation>
    <scope>NUCLEOTIDE SEQUENCE [LARGE SCALE GENOMIC DNA]</scope>
    <source>
        <strain evidence="2">ATCC 27377 / DSM 6068 / ICPB 4128</strain>
    </source>
</reference>
<dbReference type="HOGENOM" id="CLU_1609290_0_0_0"/>
<name>D2R5A0_PIRSD</name>
<keyword evidence="2" id="KW-1185">Reference proteome</keyword>